<evidence type="ECO:0000313" key="1">
    <source>
        <dbReference type="EMBL" id="ETR69273.1"/>
    </source>
</evidence>
<sequence>MQATDTNQNSERIVRQVTVKKSKILLLAADEIKETQHILADTGMFNISDIDIMERPSSICLEDLMPYSSILVWTNYPFSNPVNIGNVLIHVSAQDNGGTSHNGIHISQTRILTITILPVNDAPSFVKGKDQLILEDAPKQTIPGWATQISSGTNENQQQVFLVTTDHDKFRTC</sequence>
<organism evidence="1 2">
    <name type="scientific">Candidatus Magnetoglobus multicellularis str. Araruama</name>
    <dbReference type="NCBI Taxonomy" id="890399"/>
    <lineage>
        <taxon>Bacteria</taxon>
        <taxon>Pseudomonadati</taxon>
        <taxon>Thermodesulfobacteriota</taxon>
        <taxon>Desulfobacteria</taxon>
        <taxon>Desulfobacterales</taxon>
        <taxon>Desulfobacteraceae</taxon>
        <taxon>Candidatus Magnetoglobus</taxon>
    </lineage>
</organism>
<reference evidence="2" key="1">
    <citation type="submission" date="2012-11" db="EMBL/GenBank/DDBJ databases">
        <authorList>
            <person name="Lucero-Rivera Y.E."/>
            <person name="Tovar-Ramirez D."/>
        </authorList>
    </citation>
    <scope>NUCLEOTIDE SEQUENCE [LARGE SCALE GENOMIC DNA]</scope>
    <source>
        <strain evidence="2">Araruama</strain>
    </source>
</reference>
<accession>A0A1V1P397</accession>
<dbReference type="EMBL" id="ATBP01000689">
    <property type="protein sequence ID" value="ETR69273.1"/>
    <property type="molecule type" value="Genomic_DNA"/>
</dbReference>
<proteinExistence type="predicted"/>
<comment type="caution">
    <text evidence="1">The sequence shown here is derived from an EMBL/GenBank/DDBJ whole genome shotgun (WGS) entry which is preliminary data.</text>
</comment>
<protein>
    <submittedName>
        <fullName evidence="1">Uncharacterized protein</fullName>
    </submittedName>
</protein>
<gene>
    <name evidence="1" type="ORF">OMM_04036</name>
</gene>
<dbReference type="Proteomes" id="UP000189670">
    <property type="component" value="Unassembled WGS sequence"/>
</dbReference>
<name>A0A1V1P397_9BACT</name>
<dbReference type="AlphaFoldDB" id="A0A1V1P397"/>
<evidence type="ECO:0000313" key="2">
    <source>
        <dbReference type="Proteomes" id="UP000189670"/>
    </source>
</evidence>